<protein>
    <submittedName>
        <fullName evidence="1">Uncharacterized protein</fullName>
    </submittedName>
</protein>
<comment type="caution">
    <text evidence="1">The sequence shown here is derived from an EMBL/GenBank/DDBJ whole genome shotgun (WGS) entry which is preliminary data.</text>
</comment>
<name>A0A7Y0ET83_9BIFI</name>
<sequence length="440" mass="50053">MTTTTSTPTTTEQTSSTCELLRGSHASTLDDFLKLNTDLQGLDFEIMAWSKKNLRKYGSDIPRLGVSYLFGKNGLIAPTLQTNCFSRPSFEYTPYHLARGFYSPRLTMYVPCSSDGEPNGIPKFTEGAFFTTLDDLIRGGKMRRLYERSSMNDTFALGILIECHTGLVLPFARDTRMEVTITPADNGKYVSFRVKNHLLPLDDTGLSEPWCWYLYKDNQEAQDSQNAKARNSVTGQTDEEIHERIMCKMREVAQGAARYREATRQPILTLPSASSQENGIARDELVQQSDEACLFRTQTQADTPKEDPLPQYFNGIAFDGGVGEWRNESDTGCRFGNTHPCEEEPRYYIDILCADSECMDLHHATYCPRHMEDILSYYLNMLRRWEYLSKKPKYQAPKYRDSGLVPCLWRIFGCGEIKRPSRCMAAPDSARQSTVEAEQN</sequence>
<accession>A0A7Y0ET83</accession>
<proteinExistence type="predicted"/>
<evidence type="ECO:0000313" key="1">
    <source>
        <dbReference type="EMBL" id="NMM95982.1"/>
    </source>
</evidence>
<dbReference type="EMBL" id="JAAIIF010000008">
    <property type="protein sequence ID" value="NMM95982.1"/>
    <property type="molecule type" value="Genomic_DNA"/>
</dbReference>
<dbReference type="Proteomes" id="UP000529710">
    <property type="component" value="Unassembled WGS sequence"/>
</dbReference>
<reference evidence="1 2" key="1">
    <citation type="submission" date="2020-02" db="EMBL/GenBank/DDBJ databases">
        <title>Characterization of phylogenetic diversity of novel bifidobacterial species isolated in Czech ZOOs.</title>
        <authorList>
            <person name="Lugli G.A."/>
            <person name="Vera N.B."/>
            <person name="Ventura M."/>
        </authorList>
    </citation>
    <scope>NUCLEOTIDE SEQUENCE [LARGE SCALE GENOMIC DNA]</scope>
    <source>
        <strain evidence="1 2">DSM 109960</strain>
    </source>
</reference>
<gene>
    <name evidence="1" type="ORF">G1C98_0718</name>
</gene>
<organism evidence="1 2">
    <name type="scientific">Bifidobacterium erythrocebi</name>
    <dbReference type="NCBI Taxonomy" id="2675325"/>
    <lineage>
        <taxon>Bacteria</taxon>
        <taxon>Bacillati</taxon>
        <taxon>Actinomycetota</taxon>
        <taxon>Actinomycetes</taxon>
        <taxon>Bifidobacteriales</taxon>
        <taxon>Bifidobacteriaceae</taxon>
        <taxon>Bifidobacterium</taxon>
    </lineage>
</organism>
<keyword evidence="2" id="KW-1185">Reference proteome</keyword>
<evidence type="ECO:0000313" key="2">
    <source>
        <dbReference type="Proteomes" id="UP000529710"/>
    </source>
</evidence>
<dbReference type="RefSeq" id="WP_169079367.1">
    <property type="nucleotide sequence ID" value="NZ_JAAIIF010000008.1"/>
</dbReference>
<dbReference type="AlphaFoldDB" id="A0A7Y0ET83"/>